<dbReference type="RefSeq" id="WP_177669069.1">
    <property type="nucleotide sequence ID" value="NZ_JACRSY010000007.1"/>
</dbReference>
<dbReference type="AlphaFoldDB" id="A0A926EIV8"/>
<dbReference type="Proteomes" id="UP000655830">
    <property type="component" value="Unassembled WGS sequence"/>
</dbReference>
<reference evidence="1" key="1">
    <citation type="submission" date="2020-08" db="EMBL/GenBank/DDBJ databases">
        <title>Genome public.</title>
        <authorList>
            <person name="Liu C."/>
            <person name="Sun Q."/>
        </authorList>
    </citation>
    <scope>NUCLEOTIDE SEQUENCE</scope>
    <source>
        <strain evidence="1">NSJ-12</strain>
    </source>
</reference>
<sequence length="107" mass="12597">MRCVEDISFTACEEIKCVEAGVHIDDEGHMLTVPVYLYDVCPCREVIVGVQVYVDGRLYAMKTQKVYTGGCRYCRKIHEKYVDDFYFLFTELCDEKIRIKMLAHYLY</sequence>
<protein>
    <submittedName>
        <fullName evidence="1">Uncharacterized protein</fullName>
    </submittedName>
</protein>
<comment type="caution">
    <text evidence="1">The sequence shown here is derived from an EMBL/GenBank/DDBJ whole genome shotgun (WGS) entry which is preliminary data.</text>
</comment>
<name>A0A926EIV8_9FIRM</name>
<keyword evidence="2" id="KW-1185">Reference proteome</keyword>
<gene>
    <name evidence="1" type="ORF">H8718_05495</name>
</gene>
<organism evidence="1 2">
    <name type="scientific">Zhenhengia yiwuensis</name>
    <dbReference type="NCBI Taxonomy" id="2763666"/>
    <lineage>
        <taxon>Bacteria</taxon>
        <taxon>Bacillati</taxon>
        <taxon>Bacillota</taxon>
        <taxon>Clostridia</taxon>
        <taxon>Lachnospirales</taxon>
        <taxon>Lachnospiraceae</taxon>
        <taxon>Zhenhengia</taxon>
    </lineage>
</organism>
<accession>A0A926EIV8</accession>
<evidence type="ECO:0000313" key="1">
    <source>
        <dbReference type="EMBL" id="MBC8578987.1"/>
    </source>
</evidence>
<proteinExistence type="predicted"/>
<evidence type="ECO:0000313" key="2">
    <source>
        <dbReference type="Proteomes" id="UP000655830"/>
    </source>
</evidence>
<dbReference type="EMBL" id="JACRSY010000007">
    <property type="protein sequence ID" value="MBC8578987.1"/>
    <property type="molecule type" value="Genomic_DNA"/>
</dbReference>